<evidence type="ECO:0000256" key="1">
    <source>
        <dbReference type="ARBA" id="ARBA00022670"/>
    </source>
</evidence>
<reference evidence="9 10" key="1">
    <citation type="submission" date="2020-08" db="EMBL/GenBank/DDBJ databases">
        <title>Functional genomics of gut bacteria from endangered species of beetles.</title>
        <authorList>
            <person name="Carlos-Shanley C."/>
        </authorList>
    </citation>
    <scope>NUCLEOTIDE SEQUENCE [LARGE SCALE GENOMIC DNA]</scope>
    <source>
        <strain evidence="9 10">S00123</strain>
    </source>
</reference>
<dbReference type="NCBIfam" id="TIGR02290">
    <property type="entry name" value="M3_fam_3"/>
    <property type="match status" value="1"/>
</dbReference>
<evidence type="ECO:0000256" key="5">
    <source>
        <dbReference type="ARBA" id="ARBA00023049"/>
    </source>
</evidence>
<evidence type="ECO:0000259" key="8">
    <source>
        <dbReference type="Pfam" id="PF08439"/>
    </source>
</evidence>
<evidence type="ECO:0000313" key="10">
    <source>
        <dbReference type="Proteomes" id="UP000539957"/>
    </source>
</evidence>
<comment type="similarity">
    <text evidence="6">Belongs to the peptidase M3 family.</text>
</comment>
<proteinExistence type="inferred from homology"/>
<dbReference type="Pfam" id="PF01432">
    <property type="entry name" value="Peptidase_M3"/>
    <property type="match status" value="1"/>
</dbReference>
<comment type="caution">
    <text evidence="9">The sequence shown here is derived from an EMBL/GenBank/DDBJ whole genome shotgun (WGS) entry which is preliminary data.</text>
</comment>
<dbReference type="InterPro" id="IPR042088">
    <property type="entry name" value="OligoPept_F_C"/>
</dbReference>
<keyword evidence="2 6" id="KW-0479">Metal-binding</keyword>
<dbReference type="EC" id="3.4.24.-" evidence="9"/>
<dbReference type="CDD" id="cd09610">
    <property type="entry name" value="M3B_PepF"/>
    <property type="match status" value="1"/>
</dbReference>
<evidence type="ECO:0000256" key="3">
    <source>
        <dbReference type="ARBA" id="ARBA00022801"/>
    </source>
</evidence>
<name>A0A7W7IQY7_9CAUL</name>
<dbReference type="GO" id="GO:0006508">
    <property type="term" value="P:proteolysis"/>
    <property type="evidence" value="ECO:0007669"/>
    <property type="project" value="UniProtKB-KW"/>
</dbReference>
<keyword evidence="5 6" id="KW-0482">Metalloprotease</keyword>
<keyword evidence="3 6" id="KW-0378">Hydrolase</keyword>
<keyword evidence="1 6" id="KW-0645">Protease</keyword>
<accession>A0A7W7IQY7</accession>
<protein>
    <submittedName>
        <fullName evidence="9">Oligoendopeptidase F</fullName>
        <ecNumber evidence="9">3.4.24.-</ecNumber>
    </submittedName>
</protein>
<keyword evidence="4 6" id="KW-0862">Zinc</keyword>
<evidence type="ECO:0000256" key="2">
    <source>
        <dbReference type="ARBA" id="ARBA00022723"/>
    </source>
</evidence>
<comment type="cofactor">
    <cofactor evidence="6">
        <name>Zn(2+)</name>
        <dbReference type="ChEBI" id="CHEBI:29105"/>
    </cofactor>
    <text evidence="6">Binds 1 zinc ion.</text>
</comment>
<organism evidence="9 10">
    <name type="scientific">Brevundimonas bullata</name>
    <dbReference type="NCBI Taxonomy" id="13160"/>
    <lineage>
        <taxon>Bacteria</taxon>
        <taxon>Pseudomonadati</taxon>
        <taxon>Pseudomonadota</taxon>
        <taxon>Alphaproteobacteria</taxon>
        <taxon>Caulobacterales</taxon>
        <taxon>Caulobacteraceae</taxon>
        <taxon>Brevundimonas</taxon>
    </lineage>
</organism>
<dbReference type="GO" id="GO:0046872">
    <property type="term" value="F:metal ion binding"/>
    <property type="evidence" value="ECO:0007669"/>
    <property type="project" value="UniProtKB-UniRule"/>
</dbReference>
<feature type="domain" description="Peptidase M3A/M3B catalytic" evidence="7">
    <location>
        <begin position="222"/>
        <end position="594"/>
    </location>
</feature>
<evidence type="ECO:0000256" key="6">
    <source>
        <dbReference type="RuleBase" id="RU003435"/>
    </source>
</evidence>
<dbReference type="Gene3D" id="1.10.1370.20">
    <property type="entry name" value="Oligoendopeptidase f, C-terminal domain"/>
    <property type="match status" value="1"/>
</dbReference>
<dbReference type="Gene3D" id="1.20.140.70">
    <property type="entry name" value="Oligopeptidase f, N-terminal domain"/>
    <property type="match status" value="1"/>
</dbReference>
<dbReference type="Proteomes" id="UP000539957">
    <property type="component" value="Unassembled WGS sequence"/>
</dbReference>
<evidence type="ECO:0000256" key="4">
    <source>
        <dbReference type="ARBA" id="ARBA00022833"/>
    </source>
</evidence>
<dbReference type="InterPro" id="IPR001567">
    <property type="entry name" value="Pept_M3A_M3B_dom"/>
</dbReference>
<feature type="domain" description="Oligopeptidase F N-terminal" evidence="8">
    <location>
        <begin position="136"/>
        <end position="203"/>
    </location>
</feature>
<dbReference type="Pfam" id="PF08439">
    <property type="entry name" value="Peptidase_M3_N"/>
    <property type="match status" value="1"/>
</dbReference>
<evidence type="ECO:0000313" key="9">
    <source>
        <dbReference type="EMBL" id="MBB4798923.1"/>
    </source>
</evidence>
<evidence type="ECO:0000259" key="7">
    <source>
        <dbReference type="Pfam" id="PF01432"/>
    </source>
</evidence>
<sequence length="613" mass="67351">MLRPPARAPTTKGMNAPVQMTEFADAPLWDLSDLYASREDARIGADLERAKALVDQMNAYQGKLIAQRGDAAALGAALDQTIALYEQAADVMGGLGAFAFLAASTARDDAGAQGFEANIREKMTVIATPTVWLTLEINQLEETEIAAALSAHPAAARWSPWLRRVRAMKPHELSTELETFIAERGPIQAQWPRLFDETLAALRADADGESLTLSEALNRLSDADAAKRASAAEGLSKAFADKAQTMAMVMNTVAADKALEDKWRGFKRPADSRHLGNEVDGESVDAMAEAVAEAYPRISHRYYALKAKAMGKTALDHWDRNAPIEATPPRTYDWAQAREVVLASFNDLGGDFAERAAWFFDRPWIDARARPGKQSGAYAHPVTADRHPYVFLNWMGERRDLLTLAHELGHGVHQTLAAAQGSLLADTPLTLAETASIFAEGLTFDRLLAEATPADQRALLAGRIEDGLNTVVRQIAFHRFETRFHDERAAGEVSVERIGEIWMEELGASLGPAVTLNPGYENWWAYVSHFVHSPFYVYAYAFGDLLVAALMETRAKDPEAFTPLYRDLLSGGGAHTYVEALKPFGLNPRDPAFWTIGTRRLERLVDQFEALSA</sequence>
<dbReference type="InterPro" id="IPR011977">
    <property type="entry name" value="Pept_M3B_clade3"/>
</dbReference>
<dbReference type="SUPFAM" id="SSF55486">
    <property type="entry name" value="Metalloproteases ('zincins'), catalytic domain"/>
    <property type="match status" value="1"/>
</dbReference>
<dbReference type="AlphaFoldDB" id="A0A7W7IQY7"/>
<keyword evidence="10" id="KW-1185">Reference proteome</keyword>
<dbReference type="InterPro" id="IPR013647">
    <property type="entry name" value="OligopepF_N_dom"/>
</dbReference>
<dbReference type="EMBL" id="JACHKY010000004">
    <property type="protein sequence ID" value="MBB4798923.1"/>
    <property type="molecule type" value="Genomic_DNA"/>
</dbReference>
<dbReference type="GO" id="GO:0004222">
    <property type="term" value="F:metalloendopeptidase activity"/>
    <property type="evidence" value="ECO:0007669"/>
    <property type="project" value="InterPro"/>
</dbReference>
<gene>
    <name evidence="9" type="ORF">HNP32_002677</name>
</gene>